<dbReference type="AlphaFoldDB" id="A0A505CKD5"/>
<dbReference type="Proteomes" id="UP000320106">
    <property type="component" value="Unassembled WGS sequence"/>
</dbReference>
<dbReference type="GO" id="GO:0006707">
    <property type="term" value="P:cholesterol catabolic process"/>
    <property type="evidence" value="ECO:0007669"/>
    <property type="project" value="TreeGrafter"/>
</dbReference>
<name>A0A505CKD5_SALER</name>
<evidence type="ECO:0000256" key="1">
    <source>
        <dbReference type="ARBA" id="ARBA00010617"/>
    </source>
</evidence>
<dbReference type="PRINTS" id="PR00359">
    <property type="entry name" value="BP450"/>
</dbReference>
<sequence>MKNFMAYGNKFVEEKRQKPGSDIVSLAVTGELPKGLGKLTPLEQLMVFSVVMVAGLETTRNAIAGGILAFIHHPEQWLRLQQDGGLMNSALDEILRWTSPTPYNRRTATRDVIIGDRLIRRGEKVTLWWRQPTGMMLIMSNLLRSILAARKISIWHLGAGDIAVLARSWRGLKCALFCTICWSRCIASVWMAKLIGCAAINIQGFAVCWCGL</sequence>
<gene>
    <name evidence="2" type="ORF">FJR63_15185</name>
</gene>
<comment type="similarity">
    <text evidence="1">Belongs to the cytochrome P450 family.</text>
</comment>
<dbReference type="Pfam" id="PF00067">
    <property type="entry name" value="p450"/>
    <property type="match status" value="1"/>
</dbReference>
<organism evidence="2 3">
    <name type="scientific">Salmonella enterica</name>
    <name type="common">Salmonella choleraesuis</name>
    <dbReference type="NCBI Taxonomy" id="28901"/>
    <lineage>
        <taxon>Bacteria</taxon>
        <taxon>Pseudomonadati</taxon>
        <taxon>Pseudomonadota</taxon>
        <taxon>Gammaproteobacteria</taxon>
        <taxon>Enterobacterales</taxon>
        <taxon>Enterobacteriaceae</taxon>
        <taxon>Salmonella</taxon>
    </lineage>
</organism>
<comment type="caution">
    <text evidence="2">The sequence shown here is derived from an EMBL/GenBank/DDBJ whole genome shotgun (WGS) entry which is preliminary data.</text>
</comment>
<proteinExistence type="inferred from homology"/>
<dbReference type="Gene3D" id="1.10.630.10">
    <property type="entry name" value="Cytochrome P450"/>
    <property type="match status" value="1"/>
</dbReference>
<dbReference type="InterPro" id="IPR036396">
    <property type="entry name" value="Cyt_P450_sf"/>
</dbReference>
<evidence type="ECO:0000313" key="3">
    <source>
        <dbReference type="Proteomes" id="UP000320106"/>
    </source>
</evidence>
<dbReference type="GO" id="GO:0005506">
    <property type="term" value="F:iron ion binding"/>
    <property type="evidence" value="ECO:0007669"/>
    <property type="project" value="InterPro"/>
</dbReference>
<dbReference type="InterPro" id="IPR001128">
    <property type="entry name" value="Cyt_P450"/>
</dbReference>
<protein>
    <submittedName>
        <fullName evidence="2">Cytochrome P450</fullName>
    </submittedName>
</protein>
<evidence type="ECO:0000313" key="2">
    <source>
        <dbReference type="EMBL" id="TPQ10747.1"/>
    </source>
</evidence>
<dbReference type="InterPro" id="IPR002397">
    <property type="entry name" value="Cyt_P450_B"/>
</dbReference>
<dbReference type="GO" id="GO:0008395">
    <property type="term" value="F:steroid hydroxylase activity"/>
    <property type="evidence" value="ECO:0007669"/>
    <property type="project" value="TreeGrafter"/>
</dbReference>
<dbReference type="PANTHER" id="PTHR46696">
    <property type="entry name" value="P450, PUTATIVE (EUROFUNG)-RELATED"/>
    <property type="match status" value="1"/>
</dbReference>
<dbReference type="SUPFAM" id="SSF48264">
    <property type="entry name" value="Cytochrome P450"/>
    <property type="match status" value="1"/>
</dbReference>
<reference evidence="2 3" key="1">
    <citation type="submission" date="2019-06" db="EMBL/GenBank/DDBJ databases">
        <title>Comparative genome anaysis of Salmonella and Staphylococcus aureus isolated from China.</title>
        <authorList>
            <person name="Li L."/>
        </authorList>
    </citation>
    <scope>NUCLEOTIDE SEQUENCE [LARGE SCALE GENOMIC DNA]</scope>
    <source>
        <strain evidence="2 3">GSJ/2016-Sal.-012</strain>
    </source>
</reference>
<dbReference type="GO" id="GO:0020037">
    <property type="term" value="F:heme binding"/>
    <property type="evidence" value="ECO:0007669"/>
    <property type="project" value="InterPro"/>
</dbReference>
<dbReference type="EMBL" id="VFRH01000012">
    <property type="protein sequence ID" value="TPQ10747.1"/>
    <property type="molecule type" value="Genomic_DNA"/>
</dbReference>
<accession>A0A505CKD5</accession>
<dbReference type="PANTHER" id="PTHR46696:SF4">
    <property type="entry name" value="BIOTIN BIOSYNTHESIS CYTOCHROME P450"/>
    <property type="match status" value="1"/>
</dbReference>
<dbReference type="GO" id="GO:0036199">
    <property type="term" value="F:cholest-4-en-3-one 26-monooxygenase activity"/>
    <property type="evidence" value="ECO:0007669"/>
    <property type="project" value="TreeGrafter"/>
</dbReference>